<evidence type="ECO:0000313" key="1">
    <source>
        <dbReference type="EMBL" id="KAJ1677418.1"/>
    </source>
</evidence>
<organism evidence="1 2">
    <name type="scientific">Spiromyces aspiralis</name>
    <dbReference type="NCBI Taxonomy" id="68401"/>
    <lineage>
        <taxon>Eukaryota</taxon>
        <taxon>Fungi</taxon>
        <taxon>Fungi incertae sedis</taxon>
        <taxon>Zoopagomycota</taxon>
        <taxon>Kickxellomycotina</taxon>
        <taxon>Kickxellomycetes</taxon>
        <taxon>Kickxellales</taxon>
        <taxon>Kickxellaceae</taxon>
        <taxon>Spiromyces</taxon>
    </lineage>
</organism>
<evidence type="ECO:0000313" key="2">
    <source>
        <dbReference type="Proteomes" id="UP001145114"/>
    </source>
</evidence>
<proteinExistence type="predicted"/>
<gene>
    <name evidence="1" type="primary">IPI1_2</name>
    <name evidence="1" type="ORF">EV182_006216</name>
</gene>
<reference evidence="1" key="1">
    <citation type="submission" date="2022-06" db="EMBL/GenBank/DDBJ databases">
        <title>Phylogenomic reconstructions and comparative analyses of Kickxellomycotina fungi.</title>
        <authorList>
            <person name="Reynolds N.K."/>
            <person name="Stajich J.E."/>
            <person name="Barry K."/>
            <person name="Grigoriev I.V."/>
            <person name="Crous P."/>
            <person name="Smith M.E."/>
        </authorList>
    </citation>
    <scope>NUCLEOTIDE SEQUENCE</scope>
    <source>
        <strain evidence="1">RSA 2271</strain>
    </source>
</reference>
<sequence>MELAPPLFGAASTILADQTLDTCRFILETFKALWRSAEPTFKCDSDESSDKLIAFARQCMLYFPFGSSVLGACDSQVNAVLLEMNLAVSELVSLIVTAVESSDPKIIRERQRWKSRVTNYVLTLLGAKQRGDGGTCSMVANLQSGQVVDLLLTLWKLCKDGSKKDQKLLLESFIRYTHACNVFSESKAIAIEFLALIVK</sequence>
<dbReference type="Proteomes" id="UP001145114">
    <property type="component" value="Unassembled WGS sequence"/>
</dbReference>
<feature type="non-terminal residue" evidence="1">
    <location>
        <position position="199"/>
    </location>
</feature>
<comment type="caution">
    <text evidence="1">The sequence shown here is derived from an EMBL/GenBank/DDBJ whole genome shotgun (WGS) entry which is preliminary data.</text>
</comment>
<keyword evidence="2" id="KW-1185">Reference proteome</keyword>
<dbReference type="EMBL" id="JAMZIH010002482">
    <property type="protein sequence ID" value="KAJ1677418.1"/>
    <property type="molecule type" value="Genomic_DNA"/>
</dbReference>
<name>A0ACC1HNT2_9FUNG</name>
<accession>A0ACC1HNT2</accession>
<protein>
    <submittedName>
        <fullName evidence="1">rRNA processing protein</fullName>
    </submittedName>
</protein>